<keyword evidence="2" id="KW-1185">Reference proteome</keyword>
<dbReference type="RefSeq" id="WP_134484026.1">
    <property type="nucleotide sequence ID" value="NZ_LR216287.1"/>
</dbReference>
<name>A0A484I896_9ARCH</name>
<dbReference type="OrthoDB" id="11215at2157"/>
<organism evidence="1 2">
    <name type="scientific">Candidatus Nitrosocosmicus franklandianus</name>
    <dbReference type="NCBI Taxonomy" id="1798806"/>
    <lineage>
        <taxon>Archaea</taxon>
        <taxon>Nitrososphaerota</taxon>
        <taxon>Nitrososphaeria</taxon>
        <taxon>Nitrososphaerales</taxon>
        <taxon>Nitrososphaeraceae</taxon>
        <taxon>Candidatus Nitrosocosmicus</taxon>
    </lineage>
</organism>
<dbReference type="EMBL" id="LR216287">
    <property type="protein sequence ID" value="VFJ13930.1"/>
    <property type="molecule type" value="Genomic_DNA"/>
</dbReference>
<dbReference type="KEGG" id="nfn:NFRAN_1608"/>
<proteinExistence type="predicted"/>
<accession>A0A484I896</accession>
<dbReference type="GeneID" id="39420943"/>
<reference evidence="1 2" key="1">
    <citation type="submission" date="2019-02" db="EMBL/GenBank/DDBJ databases">
        <authorList>
            <person name="Lehtovirta-Morley E L."/>
        </authorList>
    </citation>
    <scope>NUCLEOTIDE SEQUENCE [LARGE SCALE GENOMIC DNA]</scope>
    <source>
        <strain evidence="1">NFRAN1</strain>
    </source>
</reference>
<evidence type="ECO:0008006" key="3">
    <source>
        <dbReference type="Google" id="ProtNLM"/>
    </source>
</evidence>
<gene>
    <name evidence="1" type="ORF">NFRAN_1608</name>
</gene>
<protein>
    <recommendedName>
        <fullName evidence="3">MEDS domain-containing protein</fullName>
    </recommendedName>
</protein>
<dbReference type="AlphaFoldDB" id="A0A484I896"/>
<sequence length="187" mass="22122">MEDAVTTISNADYGVHCLVVYPDLVTLREFYSFYIQRQIEEKDEVVQLALFYEHEDSVRHILSIGHTAIEVEKYEKNGWLAINDSLRKYFTEWHNAKAADFEINKRMTKNVKIMGKEGYSILDDMGAFIFKKRIDDLLDYELSLAKRFSMNIKRVCLYNQKDFNQLTDTQRKMMAEHHEMAIILKPH</sequence>
<evidence type="ECO:0000313" key="1">
    <source>
        <dbReference type="EMBL" id="VFJ13930.1"/>
    </source>
</evidence>
<evidence type="ECO:0000313" key="2">
    <source>
        <dbReference type="Proteomes" id="UP000294299"/>
    </source>
</evidence>
<dbReference type="Proteomes" id="UP000294299">
    <property type="component" value="Chromosome NFRAN"/>
</dbReference>